<dbReference type="RefSeq" id="XP_002289679.1">
    <property type="nucleotide sequence ID" value="XM_002289643.1"/>
</dbReference>
<accession>B8C1C3</accession>
<feature type="compositionally biased region" description="Basic and acidic residues" evidence="1">
    <location>
        <begin position="222"/>
        <end position="249"/>
    </location>
</feature>
<evidence type="ECO:0000313" key="3">
    <source>
        <dbReference type="Proteomes" id="UP000001449"/>
    </source>
</evidence>
<dbReference type="InParanoid" id="B8C1C3"/>
<dbReference type="HOGENOM" id="CLU_738720_0_0_1"/>
<reference evidence="2 3" key="2">
    <citation type="journal article" date="2008" name="Nature">
        <title>The Phaeodactylum genome reveals the evolutionary history of diatom genomes.</title>
        <authorList>
            <person name="Bowler C."/>
            <person name="Allen A.E."/>
            <person name="Badger J.H."/>
            <person name="Grimwood J."/>
            <person name="Jabbari K."/>
            <person name="Kuo A."/>
            <person name="Maheswari U."/>
            <person name="Martens C."/>
            <person name="Maumus F."/>
            <person name="Otillar R.P."/>
            <person name="Rayko E."/>
            <person name="Salamov A."/>
            <person name="Vandepoele K."/>
            <person name="Beszteri B."/>
            <person name="Gruber A."/>
            <person name="Heijde M."/>
            <person name="Katinka M."/>
            <person name="Mock T."/>
            <person name="Valentin K."/>
            <person name="Verret F."/>
            <person name="Berges J.A."/>
            <person name="Brownlee C."/>
            <person name="Cadoret J.P."/>
            <person name="Chiovitti A."/>
            <person name="Choi C.J."/>
            <person name="Coesel S."/>
            <person name="De Martino A."/>
            <person name="Detter J.C."/>
            <person name="Durkin C."/>
            <person name="Falciatore A."/>
            <person name="Fournet J."/>
            <person name="Haruta M."/>
            <person name="Huysman M.J."/>
            <person name="Jenkins B.D."/>
            <person name="Jiroutova K."/>
            <person name="Jorgensen R.E."/>
            <person name="Joubert Y."/>
            <person name="Kaplan A."/>
            <person name="Kroger N."/>
            <person name="Kroth P.G."/>
            <person name="La Roche J."/>
            <person name="Lindquist E."/>
            <person name="Lommer M."/>
            <person name="Martin-Jezequel V."/>
            <person name="Lopez P.J."/>
            <person name="Lucas S."/>
            <person name="Mangogna M."/>
            <person name="McGinnis K."/>
            <person name="Medlin L.K."/>
            <person name="Montsant A."/>
            <person name="Oudot-Le Secq M.P."/>
            <person name="Napoli C."/>
            <person name="Obornik M."/>
            <person name="Parker M.S."/>
            <person name="Petit J.L."/>
            <person name="Porcel B.M."/>
            <person name="Poulsen N."/>
            <person name="Robison M."/>
            <person name="Rychlewski L."/>
            <person name="Rynearson T.A."/>
            <person name="Schmutz J."/>
            <person name="Shapiro H."/>
            <person name="Siaut M."/>
            <person name="Stanley M."/>
            <person name="Sussman M.R."/>
            <person name="Taylor A.R."/>
            <person name="Vardi A."/>
            <person name="von Dassow P."/>
            <person name="Vyverman W."/>
            <person name="Willis A."/>
            <person name="Wyrwicz L.S."/>
            <person name="Rokhsar D.S."/>
            <person name="Weissenbach J."/>
            <person name="Armbrust E.V."/>
            <person name="Green B.R."/>
            <person name="Van de Peer Y."/>
            <person name="Grigoriev I.V."/>
        </authorList>
    </citation>
    <scope>NUCLEOTIDE SEQUENCE [LARGE SCALE GENOMIC DNA]</scope>
    <source>
        <strain evidence="2 3">CCMP1335</strain>
    </source>
</reference>
<feature type="compositionally biased region" description="Low complexity" evidence="1">
    <location>
        <begin position="1"/>
        <end position="15"/>
    </location>
</feature>
<organism evidence="2 3">
    <name type="scientific">Thalassiosira pseudonana</name>
    <name type="common">Marine diatom</name>
    <name type="synonym">Cyclotella nana</name>
    <dbReference type="NCBI Taxonomy" id="35128"/>
    <lineage>
        <taxon>Eukaryota</taxon>
        <taxon>Sar</taxon>
        <taxon>Stramenopiles</taxon>
        <taxon>Ochrophyta</taxon>
        <taxon>Bacillariophyta</taxon>
        <taxon>Coscinodiscophyceae</taxon>
        <taxon>Thalassiosirophycidae</taxon>
        <taxon>Thalassiosirales</taxon>
        <taxon>Thalassiosiraceae</taxon>
        <taxon>Thalassiosira</taxon>
    </lineage>
</organism>
<sequence length="375" mass="41122">MAASSNASSSSASSNEGTRGGRGKNSAPNLPSGRGGGTGSRSNTPPPVLVNTAATSSNNPAASSRNALGLSHGWGVGLAHSGSYLATTVRTTANHPLLTEEPETYEAIKDILRKKKLWEFAALEAARAKQQAIADAEANVDLEAKAKLEEQEREAAVQQVQEGRGQLEKLSMQRTELENREHSEFRAKIDKFTEESLQEAETVMKQLKQQHDREVKLMIAEAQRENESDERELAAKLCEMDEDKKRKADVAVSGEGTSQCPKKQKTEKSTIDTESSAEADGELYQDLFGESPVKTNSKPKAEESDDETDLFGDISDEDDKPTNVPRSVKKKEELKALTEEVNDLNKTKSQMIWLLKQVITAETKLKMKQTMMGKK</sequence>
<feature type="compositionally biased region" description="Acidic residues" evidence="1">
    <location>
        <begin position="303"/>
        <end position="319"/>
    </location>
</feature>
<feature type="region of interest" description="Disordered" evidence="1">
    <location>
        <begin position="1"/>
        <end position="64"/>
    </location>
</feature>
<keyword evidence="3" id="KW-1185">Reference proteome</keyword>
<evidence type="ECO:0000313" key="2">
    <source>
        <dbReference type="EMBL" id="EED93216.1"/>
    </source>
</evidence>
<proteinExistence type="predicted"/>
<feature type="compositionally biased region" description="Low complexity" evidence="1">
    <location>
        <begin position="51"/>
        <end position="64"/>
    </location>
</feature>
<protein>
    <submittedName>
        <fullName evidence="2">Uncharacterized protein</fullName>
    </submittedName>
</protein>
<dbReference type="KEGG" id="tps:THAPSDRAFT_4249"/>
<dbReference type="PaxDb" id="35128-Thaps4249"/>
<dbReference type="EMBL" id="CM000641">
    <property type="protein sequence ID" value="EED93216.1"/>
    <property type="molecule type" value="Genomic_DNA"/>
</dbReference>
<reference evidence="2 3" key="1">
    <citation type="journal article" date="2004" name="Science">
        <title>The genome of the diatom Thalassiosira pseudonana: ecology, evolution, and metabolism.</title>
        <authorList>
            <person name="Armbrust E.V."/>
            <person name="Berges J.A."/>
            <person name="Bowler C."/>
            <person name="Green B.R."/>
            <person name="Martinez D."/>
            <person name="Putnam N.H."/>
            <person name="Zhou S."/>
            <person name="Allen A.E."/>
            <person name="Apt K.E."/>
            <person name="Bechner M."/>
            <person name="Brzezinski M.A."/>
            <person name="Chaal B.K."/>
            <person name="Chiovitti A."/>
            <person name="Davis A.K."/>
            <person name="Demarest M.S."/>
            <person name="Detter J.C."/>
            <person name="Glavina T."/>
            <person name="Goodstein D."/>
            <person name="Hadi M.Z."/>
            <person name="Hellsten U."/>
            <person name="Hildebrand M."/>
            <person name="Jenkins B.D."/>
            <person name="Jurka J."/>
            <person name="Kapitonov V.V."/>
            <person name="Kroger N."/>
            <person name="Lau W.W."/>
            <person name="Lane T.W."/>
            <person name="Larimer F.W."/>
            <person name="Lippmeier J.C."/>
            <person name="Lucas S."/>
            <person name="Medina M."/>
            <person name="Montsant A."/>
            <person name="Obornik M."/>
            <person name="Parker M.S."/>
            <person name="Palenik B."/>
            <person name="Pazour G.J."/>
            <person name="Richardson P.M."/>
            <person name="Rynearson T.A."/>
            <person name="Saito M.A."/>
            <person name="Schwartz D.C."/>
            <person name="Thamatrakoln K."/>
            <person name="Valentin K."/>
            <person name="Vardi A."/>
            <person name="Wilkerson F.P."/>
            <person name="Rokhsar D.S."/>
        </authorList>
    </citation>
    <scope>NUCLEOTIDE SEQUENCE [LARGE SCALE GENOMIC DNA]</scope>
    <source>
        <strain evidence="2 3">CCMP1335</strain>
    </source>
</reference>
<feature type="region of interest" description="Disordered" evidence="1">
    <location>
        <begin position="222"/>
        <end position="330"/>
    </location>
</feature>
<dbReference type="Proteomes" id="UP000001449">
    <property type="component" value="Chromosome 4"/>
</dbReference>
<dbReference type="OMA" id="AKCQERI"/>
<dbReference type="GeneID" id="7452606"/>
<dbReference type="AlphaFoldDB" id="B8C1C3"/>
<evidence type="ECO:0000256" key="1">
    <source>
        <dbReference type="SAM" id="MobiDB-lite"/>
    </source>
</evidence>
<name>B8C1C3_THAPS</name>
<gene>
    <name evidence="2" type="ORF">THAPSDRAFT_4249</name>
</gene>